<dbReference type="GO" id="GO:0003677">
    <property type="term" value="F:DNA binding"/>
    <property type="evidence" value="ECO:0007669"/>
    <property type="project" value="UniProtKB-KW"/>
</dbReference>
<dbReference type="Pfam" id="PF06224">
    <property type="entry name" value="AlkZ-like"/>
    <property type="match status" value="1"/>
</dbReference>
<reference evidence="1 2" key="1">
    <citation type="submission" date="2024-10" db="EMBL/GenBank/DDBJ databases">
        <title>The Natural Products Discovery Center: Release of the First 8490 Sequenced Strains for Exploring Actinobacteria Biosynthetic Diversity.</title>
        <authorList>
            <person name="Kalkreuter E."/>
            <person name="Kautsar S.A."/>
            <person name="Yang D."/>
            <person name="Bader C.D."/>
            <person name="Teijaro C.N."/>
            <person name="Fluegel L."/>
            <person name="Davis C.M."/>
            <person name="Simpson J.R."/>
            <person name="Lauterbach L."/>
            <person name="Steele A.D."/>
            <person name="Gui C."/>
            <person name="Meng S."/>
            <person name="Li G."/>
            <person name="Viehrig K."/>
            <person name="Ye F."/>
            <person name="Su P."/>
            <person name="Kiefer A.F."/>
            <person name="Nichols A."/>
            <person name="Cepeda A.J."/>
            <person name="Yan W."/>
            <person name="Fan B."/>
            <person name="Jiang Y."/>
            <person name="Adhikari A."/>
            <person name="Zheng C.-J."/>
            <person name="Schuster L."/>
            <person name="Cowan T.M."/>
            <person name="Smanski M.J."/>
            <person name="Chevrette M.G."/>
            <person name="De Carvalho L.P.S."/>
            <person name="Shen B."/>
        </authorList>
    </citation>
    <scope>NUCLEOTIDE SEQUENCE [LARGE SCALE GENOMIC DNA]</scope>
    <source>
        <strain evidence="1 2">NPDC049503</strain>
    </source>
</reference>
<evidence type="ECO:0000313" key="2">
    <source>
        <dbReference type="Proteomes" id="UP001612928"/>
    </source>
</evidence>
<sequence length="322" mass="34084">MRSVEAQLLHRPPGPGAGDVVRHLAAVQAQDVTAACLGLRARSATLTLGQVEAAWEGHEIVRTWGFRGTLHFTHVDDLPWVHALTRNDTSARRRLAEEGVTGDDLPALIGGALAGQGPLTKAELEERLAGRARGQGVVHLVALAAFHGLAVLGPSRAGKPTYVHAADWLGAPVRPEPDRERALRELAVRYRRAHHPATPEDLATWSGLPVGAARAAWRLGAPAAPPGDRVPAPLVRLLPAFDEYLLGWRSRDPVVPAGHARTVFPGGGILRPVVLVDGMVAGVWTRRGADVTVSPFGEIAAGPLAAEVEDVRSFLTGRTGGP</sequence>
<dbReference type="EMBL" id="JBITMB010000002">
    <property type="protein sequence ID" value="MFI7439836.1"/>
    <property type="molecule type" value="Genomic_DNA"/>
</dbReference>
<keyword evidence="1" id="KW-0238">DNA-binding</keyword>
<dbReference type="PANTHER" id="PTHR38479:SF2">
    <property type="entry name" value="WINGED HELIX DNA-BINDING DOMAIN-CONTAINING PROTEIN"/>
    <property type="match status" value="1"/>
</dbReference>
<protein>
    <submittedName>
        <fullName evidence="1">Winged helix DNA-binding domain-containing protein</fullName>
    </submittedName>
</protein>
<dbReference type="RefSeq" id="WP_397019508.1">
    <property type="nucleotide sequence ID" value="NZ_JBITMB010000002.1"/>
</dbReference>
<gene>
    <name evidence="1" type="ORF">ACIBP5_07755</name>
</gene>
<evidence type="ECO:0000313" key="1">
    <source>
        <dbReference type="EMBL" id="MFI7439836.1"/>
    </source>
</evidence>
<dbReference type="Proteomes" id="UP001612928">
    <property type="component" value="Unassembled WGS sequence"/>
</dbReference>
<dbReference type="PANTHER" id="PTHR38479">
    <property type="entry name" value="LMO0824 PROTEIN"/>
    <property type="match status" value="1"/>
</dbReference>
<proteinExistence type="predicted"/>
<organism evidence="1 2">
    <name type="scientific">Nonomuraea indica</name>
    <dbReference type="NCBI Taxonomy" id="1581193"/>
    <lineage>
        <taxon>Bacteria</taxon>
        <taxon>Bacillati</taxon>
        <taxon>Actinomycetota</taxon>
        <taxon>Actinomycetes</taxon>
        <taxon>Streptosporangiales</taxon>
        <taxon>Streptosporangiaceae</taxon>
        <taxon>Nonomuraea</taxon>
    </lineage>
</organism>
<comment type="caution">
    <text evidence="1">The sequence shown here is derived from an EMBL/GenBank/DDBJ whole genome shotgun (WGS) entry which is preliminary data.</text>
</comment>
<accession>A0ABW7ZZ71</accession>
<name>A0ABW7ZZ71_9ACTN</name>
<keyword evidence="2" id="KW-1185">Reference proteome</keyword>
<dbReference type="InterPro" id="IPR009351">
    <property type="entry name" value="AlkZ-like"/>
</dbReference>